<gene>
    <name evidence="2" type="ordered locus">Hsero_2434</name>
</gene>
<organism evidence="2 3">
    <name type="scientific">Herbaspirillum seropedicae (strain SmR1)</name>
    <dbReference type="NCBI Taxonomy" id="757424"/>
    <lineage>
        <taxon>Bacteria</taxon>
        <taxon>Pseudomonadati</taxon>
        <taxon>Pseudomonadota</taxon>
        <taxon>Betaproteobacteria</taxon>
        <taxon>Burkholderiales</taxon>
        <taxon>Oxalobacteraceae</taxon>
        <taxon>Herbaspirillum</taxon>
    </lineage>
</organism>
<dbReference type="EMBL" id="CP002039">
    <property type="protein sequence ID" value="ADJ63933.1"/>
    <property type="molecule type" value="Genomic_DNA"/>
</dbReference>
<dbReference type="HOGENOM" id="CLU_2479078_0_0_4"/>
<name>D8IVJ4_HERSS</name>
<proteinExistence type="predicted"/>
<keyword evidence="3" id="KW-1185">Reference proteome</keyword>
<dbReference type="Proteomes" id="UP000000329">
    <property type="component" value="Chromosome"/>
</dbReference>
<accession>D8IVJ4</accession>
<feature type="region of interest" description="Disordered" evidence="1">
    <location>
        <begin position="1"/>
        <end position="22"/>
    </location>
</feature>
<dbReference type="AlphaFoldDB" id="D8IVJ4"/>
<reference evidence="2 3" key="1">
    <citation type="submission" date="2010-04" db="EMBL/GenBank/DDBJ databases">
        <title>The genome of Herbaspirillum seropedicae SmR1, an endophytic, nitrogen-fixing, plant-growth promoting beta-Proteobacteria.</title>
        <authorList>
            <person name="Pedrosa F.O."/>
            <person name="Monteiro R.A."/>
            <person name="Wassem R."/>
            <person name="Cruz L.M."/>
            <person name="Ayub R.A."/>
            <person name="Colauto N.B."/>
            <person name="Fernandez M.A."/>
            <person name="Fungaro M.H.P."/>
            <person name="Grisard E.C."/>
            <person name="Hungria M."/>
            <person name="Madeira H.M.F."/>
            <person name="Nodari R.O."/>
            <person name="Osaku C.A."/>
            <person name="Petzl-Erler M.L."/>
            <person name="Terenzi H."/>
            <person name="Vieira L.G.E."/>
            <person name="Almeida M.I.M."/>
            <person name="Alves L.R."/>
            <person name="Arantes O.M.N."/>
            <person name="Balsanelli E."/>
            <person name="Barcellos F.G."/>
            <person name="Baura V.A."/>
            <person name="Binde D.R."/>
            <person name="Campo R.J."/>
            <person name="Chubatsu L.S."/>
            <person name="Chueire L.M.O."/>
            <person name="Ciferri R.R."/>
            <person name="Correa L.C."/>
            <person name="da Conceicao Silva J.L."/>
            <person name="Dabul A.N.G."/>
            <person name="Dambros B.P."/>
            <person name="Faoro H."/>
            <person name="Favetti A."/>
            <person name="Friedermann G."/>
            <person name="Furlaneto M.C."/>
            <person name="Gasques L.S."/>
            <person name="Gimenes C.C.T."/>
            <person name="Gioppo N.M.R."/>
            <person name="Glienke-Blanco C."/>
            <person name="Godoy L.P."/>
            <person name="Guerra M.P."/>
            <person name="Karp S."/>
            <person name="Kava-Cordeiro V."/>
            <person name="Margarido V.P."/>
            <person name="Mathioni S.M."/>
            <person name="Menck-Soares M.A."/>
            <person name="Murace N.K."/>
            <person name="Nicolas M.F."/>
            <person name="Oliveira C.E.C."/>
            <person name="Pagnan N.A.B."/>
            <person name="Pamphile J.A."/>
            <person name="Patussi E.V."/>
            <person name="Pereira L.F.P."/>
            <person name="Pereira-Ferrari L."/>
            <person name="Pinto F.G.S."/>
            <person name="Precoma C."/>
            <person name="Prioli A.J."/>
            <person name="Prioli S.M.A.P."/>
            <person name="Raittz R.T."/>
            <person name="Ramos H.J.O."/>
            <person name="Ribeiro E.M.S.F."/>
            <person name="Rigo L.U."/>
            <person name="Rocha C.L.M.S.C."/>
            <person name="Rocha S.N."/>
            <person name="Santos K."/>
            <person name="Satori D."/>
            <person name="Silva A.G."/>
            <person name="Simao R.C.G."/>
            <person name="Soares M.A.M."/>
            <person name="Souza E.M."/>
            <person name="Steffens M.B.R."/>
            <person name="Steindel M."/>
            <person name="Tadra-Sfeir M.Z."/>
            <person name="Takahashi E.K."/>
            <person name="Torres R.A."/>
            <person name="Valle J.S."/>
            <person name="Vernal J.I."/>
            <person name="Vilas-Boas L.A."/>
            <person name="Watanabe M.A.E."/>
            <person name="Weiss V.A."/>
            <person name="Yates M.A."/>
            <person name="Souza E.M."/>
        </authorList>
    </citation>
    <scope>NUCLEOTIDE SEQUENCE [LARGE SCALE GENOMIC DNA]</scope>
    <source>
        <strain evidence="2 3">SmR1</strain>
    </source>
</reference>
<dbReference type="KEGG" id="hse:Hsero_2434"/>
<protein>
    <submittedName>
        <fullName evidence="2">Uncharacterized protein</fullName>
    </submittedName>
</protein>
<feature type="compositionally biased region" description="Basic and acidic residues" evidence="1">
    <location>
        <begin position="1"/>
        <end position="13"/>
    </location>
</feature>
<evidence type="ECO:0000256" key="1">
    <source>
        <dbReference type="SAM" id="MobiDB-lite"/>
    </source>
</evidence>
<evidence type="ECO:0000313" key="3">
    <source>
        <dbReference type="Proteomes" id="UP000000329"/>
    </source>
</evidence>
<evidence type="ECO:0000313" key="2">
    <source>
        <dbReference type="EMBL" id="ADJ63933.1"/>
    </source>
</evidence>
<sequence>MQDRRKALQEGQRRAGRKCRRVPPELPAMRCAGQSSPLQGDSSTALILSGDDANETSPFGLLCRLATAVLAPNQRRLVMRGPVGSRL</sequence>
<dbReference type="STRING" id="757424.Hsero_2434"/>